<feature type="region of interest" description="Disordered" evidence="1">
    <location>
        <begin position="1"/>
        <end position="20"/>
    </location>
</feature>
<feature type="compositionally biased region" description="Basic residues" evidence="1">
    <location>
        <begin position="11"/>
        <end position="20"/>
    </location>
</feature>
<evidence type="ECO:0000256" key="1">
    <source>
        <dbReference type="SAM" id="MobiDB-lite"/>
    </source>
</evidence>
<dbReference type="AlphaFoldDB" id="A0A1S0TV26"/>
<name>A0A1S0TV26_LOALO</name>
<sequence length="101" mass="11781">MQISSNERCKQNYKKHHEHRRCRKKYRPISLSTITENYAVNSFPRSTMIDDRWTVEKEMLPNGEGSSCKCKNCTLGRIMITTSNFKPSLFSGHPEYHSTPV</sequence>
<dbReference type="EMBL" id="JH712226">
    <property type="protein sequence ID" value="EFO19883.2"/>
    <property type="molecule type" value="Genomic_DNA"/>
</dbReference>
<reference evidence="2" key="1">
    <citation type="submission" date="2012-04" db="EMBL/GenBank/DDBJ databases">
        <title>The Genome Sequence of Loa loa.</title>
        <authorList>
            <consortium name="The Broad Institute Genome Sequencing Platform"/>
            <consortium name="Broad Institute Genome Sequencing Center for Infectious Disease"/>
            <person name="Nutman T.B."/>
            <person name="Fink D.L."/>
            <person name="Russ C."/>
            <person name="Young S."/>
            <person name="Zeng Q."/>
            <person name="Gargeya S."/>
            <person name="Alvarado L."/>
            <person name="Berlin A."/>
            <person name="Chapman S.B."/>
            <person name="Chen Z."/>
            <person name="Freedman E."/>
            <person name="Gellesch M."/>
            <person name="Goldberg J."/>
            <person name="Griggs A."/>
            <person name="Gujja S."/>
            <person name="Heilman E.R."/>
            <person name="Heiman D."/>
            <person name="Howarth C."/>
            <person name="Mehta T."/>
            <person name="Neiman D."/>
            <person name="Pearson M."/>
            <person name="Roberts A."/>
            <person name="Saif S."/>
            <person name="Shea T."/>
            <person name="Shenoy N."/>
            <person name="Sisk P."/>
            <person name="Stolte C."/>
            <person name="Sykes S."/>
            <person name="White J."/>
            <person name="Yandava C."/>
            <person name="Haas B."/>
            <person name="Henn M.R."/>
            <person name="Nusbaum C."/>
            <person name="Birren B."/>
        </authorList>
    </citation>
    <scope>NUCLEOTIDE SEQUENCE [LARGE SCALE GENOMIC DNA]</scope>
</reference>
<organism evidence="2">
    <name type="scientific">Loa loa</name>
    <name type="common">Eye worm</name>
    <name type="synonym">Filaria loa</name>
    <dbReference type="NCBI Taxonomy" id="7209"/>
    <lineage>
        <taxon>Eukaryota</taxon>
        <taxon>Metazoa</taxon>
        <taxon>Ecdysozoa</taxon>
        <taxon>Nematoda</taxon>
        <taxon>Chromadorea</taxon>
        <taxon>Rhabditida</taxon>
        <taxon>Spirurina</taxon>
        <taxon>Spiruromorpha</taxon>
        <taxon>Filarioidea</taxon>
        <taxon>Onchocercidae</taxon>
        <taxon>Loa</taxon>
    </lineage>
</organism>
<accession>A0A1S0TV26</accession>
<protein>
    <submittedName>
        <fullName evidence="2">Uncharacterized protein</fullName>
    </submittedName>
</protein>
<dbReference type="RefSeq" id="XP_003144187.2">
    <property type="nucleotide sequence ID" value="XM_003144139.2"/>
</dbReference>
<dbReference type="OrthoDB" id="10493466at2759"/>
<dbReference type="GeneID" id="9946037"/>
<dbReference type="KEGG" id="loa:LOAG_08609"/>
<proteinExistence type="predicted"/>
<gene>
    <name evidence="2" type="ORF">LOAG_08609</name>
</gene>
<evidence type="ECO:0000313" key="2">
    <source>
        <dbReference type="EMBL" id="EFO19883.2"/>
    </source>
</evidence>
<dbReference type="CTD" id="9946037"/>
<dbReference type="InParanoid" id="A0A1S0TV26"/>